<dbReference type="EMBL" id="UZAE01012158">
    <property type="protein sequence ID" value="VDO03811.1"/>
    <property type="molecule type" value="Genomic_DNA"/>
</dbReference>
<evidence type="ECO:0000313" key="3">
    <source>
        <dbReference type="EMBL" id="VDO03811.1"/>
    </source>
</evidence>
<organism evidence="5">
    <name type="scientific">Rodentolepis nana</name>
    <name type="common">Dwarf tapeworm</name>
    <name type="synonym">Hymenolepis nana</name>
    <dbReference type="NCBI Taxonomy" id="102285"/>
    <lineage>
        <taxon>Eukaryota</taxon>
        <taxon>Metazoa</taxon>
        <taxon>Spiralia</taxon>
        <taxon>Lophotrochozoa</taxon>
        <taxon>Platyhelminthes</taxon>
        <taxon>Cestoda</taxon>
        <taxon>Eucestoda</taxon>
        <taxon>Cyclophyllidea</taxon>
        <taxon>Hymenolepididae</taxon>
        <taxon>Rodentolepis</taxon>
    </lineage>
</organism>
<feature type="coiled-coil region" evidence="1">
    <location>
        <begin position="252"/>
        <end position="286"/>
    </location>
</feature>
<protein>
    <submittedName>
        <fullName evidence="5">RUN domain-containing protein</fullName>
    </submittedName>
</protein>
<keyword evidence="4" id="KW-1185">Reference proteome</keyword>
<dbReference type="Proteomes" id="UP000278807">
    <property type="component" value="Unassembled WGS sequence"/>
</dbReference>
<dbReference type="WBParaSite" id="HNAJ_0000795501-mRNA-1">
    <property type="protein sequence ID" value="HNAJ_0000795501-mRNA-1"/>
    <property type="gene ID" value="HNAJ_0000795501"/>
</dbReference>
<proteinExistence type="predicted"/>
<keyword evidence="1" id="KW-0175">Coiled coil</keyword>
<evidence type="ECO:0000256" key="2">
    <source>
        <dbReference type="SAM" id="MobiDB-lite"/>
    </source>
</evidence>
<evidence type="ECO:0000256" key="1">
    <source>
        <dbReference type="SAM" id="Coils"/>
    </source>
</evidence>
<dbReference type="AlphaFoldDB" id="A0A158QHS1"/>
<reference evidence="3 4" key="2">
    <citation type="submission" date="2018-11" db="EMBL/GenBank/DDBJ databases">
        <authorList>
            <consortium name="Pathogen Informatics"/>
        </authorList>
    </citation>
    <scope>NUCLEOTIDE SEQUENCE [LARGE SCALE GENOMIC DNA]</scope>
</reference>
<reference evidence="5" key="1">
    <citation type="submission" date="2016-04" db="UniProtKB">
        <authorList>
            <consortium name="WormBaseParasite"/>
        </authorList>
    </citation>
    <scope>IDENTIFICATION</scope>
</reference>
<accession>A0A158QHS1</accession>
<name>A0A158QHS1_RODNA</name>
<evidence type="ECO:0000313" key="5">
    <source>
        <dbReference type="WBParaSite" id="HNAJ_0000795501-mRNA-1"/>
    </source>
</evidence>
<feature type="compositionally biased region" description="Polar residues" evidence="2">
    <location>
        <begin position="446"/>
        <end position="462"/>
    </location>
</feature>
<gene>
    <name evidence="3" type="ORF">HNAJ_LOCUS7951</name>
</gene>
<dbReference type="STRING" id="102285.A0A158QHS1"/>
<feature type="region of interest" description="Disordered" evidence="2">
    <location>
        <begin position="422"/>
        <end position="462"/>
    </location>
</feature>
<evidence type="ECO:0000313" key="4">
    <source>
        <dbReference type="Proteomes" id="UP000278807"/>
    </source>
</evidence>
<sequence>MYTSAPTGSILAGLLGNSGDAAKSQIRNSGSSTAPITSIGVPSESNLAKPITSVSILTSNAASPDTITFGNSICDSSTHSVTQSCSTPLISNSPKTEALKQTASNVQTPGTVTGQTSNEPSQLAQSIIDAANQFSKALKSQAEISASAWSHIHSVFDGHSTNAQASSSENAARRSVWDIEQSLSNMDNFLRVIDEIASQLGKATQISVNEQKASSDYLDKLNADFDVFNRRKGEMHRELMTAGLDPEAANILSSLKRKSRAAESCLAELEDQVESLTAKLESSYERSNRLSARGRPSLQLSDVGSALDKIQATVATNARLIKHERSRLELISRMAGISLNDSSSNKPSNTSQLSLGGSAISLDREQRDAMLYRLLCFGDVKSKGKETKKKTNPITDQRIPVVKASSTISDVLASIRLMGEAETKTPVQSTPKAPSMNKSGDKSVSVLASSPAANKSTSSASKQLGVHQIPPLLGDFSVARSLQMALQRLYQEVCSAHVQRHLLLQRLL</sequence>
<feature type="compositionally biased region" description="Polar residues" evidence="2">
    <location>
        <begin position="425"/>
        <end position="438"/>
    </location>
</feature>
<dbReference type="OrthoDB" id="248320at2759"/>